<gene>
    <name evidence="3" type="ORF">FYJ43_03870</name>
</gene>
<proteinExistence type="predicted"/>
<dbReference type="PANTHER" id="PTHR48081">
    <property type="entry name" value="AB HYDROLASE SUPERFAMILY PROTEIN C4A8.06C"/>
    <property type="match status" value="1"/>
</dbReference>
<dbReference type="AlphaFoldDB" id="A0A7K0J5H8"/>
<dbReference type="EMBL" id="VUMG01000001">
    <property type="protein sequence ID" value="MSS45200.1"/>
    <property type="molecule type" value="Genomic_DNA"/>
</dbReference>
<evidence type="ECO:0000256" key="1">
    <source>
        <dbReference type="ARBA" id="ARBA00022801"/>
    </source>
</evidence>
<evidence type="ECO:0000259" key="2">
    <source>
        <dbReference type="Pfam" id="PF07859"/>
    </source>
</evidence>
<dbReference type="PANTHER" id="PTHR48081:SF8">
    <property type="entry name" value="ALPHA_BETA HYDROLASE FOLD-3 DOMAIN-CONTAINING PROTEIN-RELATED"/>
    <property type="match status" value="1"/>
</dbReference>
<dbReference type="Gene3D" id="3.40.50.1820">
    <property type="entry name" value="alpha/beta hydrolase"/>
    <property type="match status" value="1"/>
</dbReference>
<accession>A0A7K0J5H8</accession>
<name>A0A7K0J5H8_9ACTN</name>
<dbReference type="SUPFAM" id="SSF53474">
    <property type="entry name" value="alpha/beta-Hydrolases"/>
    <property type="match status" value="1"/>
</dbReference>
<dbReference type="GO" id="GO:0016787">
    <property type="term" value="F:hydrolase activity"/>
    <property type="evidence" value="ECO:0007669"/>
    <property type="project" value="UniProtKB-KW"/>
</dbReference>
<reference evidence="3 4" key="1">
    <citation type="submission" date="2019-08" db="EMBL/GenBank/DDBJ databases">
        <title>In-depth cultivation of the pig gut microbiome towards novel bacterial diversity and tailored functional studies.</title>
        <authorList>
            <person name="Wylensek D."/>
            <person name="Hitch T.C.A."/>
            <person name="Clavel T."/>
        </authorList>
    </citation>
    <scope>NUCLEOTIDE SEQUENCE [LARGE SCALE GENOMIC DNA]</scope>
    <source>
        <strain evidence="3 4">WCA-380-WT-3A</strain>
    </source>
</reference>
<protein>
    <submittedName>
        <fullName evidence="3">Alpha/beta hydrolase</fullName>
    </submittedName>
</protein>
<keyword evidence="1 3" id="KW-0378">Hydrolase</keyword>
<keyword evidence="4" id="KW-1185">Reference proteome</keyword>
<evidence type="ECO:0000313" key="3">
    <source>
        <dbReference type="EMBL" id="MSS45200.1"/>
    </source>
</evidence>
<feature type="domain" description="Alpha/beta hydrolase fold-3" evidence="2">
    <location>
        <begin position="79"/>
        <end position="277"/>
    </location>
</feature>
<dbReference type="InterPro" id="IPR029058">
    <property type="entry name" value="AB_hydrolase_fold"/>
</dbReference>
<organism evidence="3 4">
    <name type="scientific">Cutibacterium porci</name>
    <dbReference type="NCBI Taxonomy" id="2605781"/>
    <lineage>
        <taxon>Bacteria</taxon>
        <taxon>Bacillati</taxon>
        <taxon>Actinomycetota</taxon>
        <taxon>Actinomycetes</taxon>
        <taxon>Propionibacteriales</taxon>
        <taxon>Propionibacteriaceae</taxon>
        <taxon>Cutibacterium</taxon>
    </lineage>
</organism>
<dbReference type="Pfam" id="PF07859">
    <property type="entry name" value="Abhydrolase_3"/>
    <property type="match status" value="1"/>
</dbReference>
<dbReference type="Proteomes" id="UP000466104">
    <property type="component" value="Unassembled WGS sequence"/>
</dbReference>
<dbReference type="InterPro" id="IPR050300">
    <property type="entry name" value="GDXG_lipolytic_enzyme"/>
</dbReference>
<comment type="caution">
    <text evidence="3">The sequence shown here is derived from an EMBL/GenBank/DDBJ whole genome shotgun (WGS) entry which is preliminary data.</text>
</comment>
<dbReference type="InterPro" id="IPR013094">
    <property type="entry name" value="AB_hydrolase_3"/>
</dbReference>
<sequence>MMDPDLLLDSSLREALRTVPPQECWNPGPMRASGAALLDAAPADHSGVDLAVHHINDDAGLEVRVLTPAASPRPHALILSVHGGGLVAGRARYDDAWNAEISRRTGAIVISPEYRLAPEYPYPAALDDCLEAWTWALHEFNPSMSLIYGDSAGGNLAAGLALRLRDQGAIGAVDALFLIEPVLDDRLDTPSMRAGINTPVWDLPNARASWAAYLGPGQADRYAAPARATELSGLPEVFLLVNQCDPLRDEGIRFAQNLTDSNVPTELAMLAKSCHGVLGMAGVGIADRAREMVLGKLRESLDTIRRRKGGIVD</sequence>
<evidence type="ECO:0000313" key="4">
    <source>
        <dbReference type="Proteomes" id="UP000466104"/>
    </source>
</evidence>